<evidence type="ECO:0000313" key="16">
    <source>
        <dbReference type="Proteomes" id="UP001202031"/>
    </source>
</evidence>
<dbReference type="InterPro" id="IPR022646">
    <property type="entry name" value="SecD/SecF_CS"/>
</dbReference>
<dbReference type="PANTHER" id="PTHR30081:SF1">
    <property type="entry name" value="PROTEIN TRANSLOCASE SUBUNIT SECD"/>
    <property type="match status" value="1"/>
</dbReference>
<dbReference type="Pfam" id="PF07549">
    <property type="entry name" value="Sec_GG"/>
    <property type="match status" value="1"/>
</dbReference>
<dbReference type="Pfam" id="PF22599">
    <property type="entry name" value="SecDF_P1_head"/>
    <property type="match status" value="1"/>
</dbReference>
<feature type="transmembrane region" description="Helical" evidence="9">
    <location>
        <begin position="738"/>
        <end position="758"/>
    </location>
</feature>
<evidence type="ECO:0000313" key="14">
    <source>
        <dbReference type="EMBL" id="QHV63432.1"/>
    </source>
</evidence>
<dbReference type="InterPro" id="IPR005791">
    <property type="entry name" value="SecD"/>
</dbReference>
<evidence type="ECO:0000256" key="1">
    <source>
        <dbReference type="ARBA" id="ARBA00004651"/>
    </source>
</evidence>
<feature type="transmembrane region" description="Helical" evidence="9">
    <location>
        <begin position="359"/>
        <end position="381"/>
    </location>
</feature>
<keyword evidence="6 9" id="KW-1133">Transmembrane helix</keyword>
<evidence type="ECO:0000313" key="13">
    <source>
        <dbReference type="EMBL" id="MCL6656001.1"/>
    </source>
</evidence>
<evidence type="ECO:0000256" key="9">
    <source>
        <dbReference type="HAMAP-Rule" id="MF_01463"/>
    </source>
</evidence>
<feature type="transmembrane region" description="Helical" evidence="9">
    <location>
        <begin position="387"/>
        <end position="409"/>
    </location>
</feature>
<comment type="similarity">
    <text evidence="9">Belongs to the SecD/SecF family. SecD subfamily.</text>
</comment>
<feature type="transmembrane region" description="Helical" evidence="9">
    <location>
        <begin position="662"/>
        <end position="683"/>
    </location>
</feature>
<dbReference type="PRINTS" id="PR01755">
    <property type="entry name" value="SECFTRNLCASE"/>
</dbReference>
<dbReference type="GO" id="GO:0043952">
    <property type="term" value="P:protein transport by the Sec complex"/>
    <property type="evidence" value="ECO:0007669"/>
    <property type="project" value="UniProtKB-UniRule"/>
</dbReference>
<evidence type="ECO:0000256" key="3">
    <source>
        <dbReference type="ARBA" id="ARBA00022475"/>
    </source>
</evidence>
<dbReference type="InterPro" id="IPR005665">
    <property type="entry name" value="SecF_bac"/>
</dbReference>
<feature type="transmembrane region" description="Helical" evidence="9">
    <location>
        <begin position="430"/>
        <end position="452"/>
    </location>
</feature>
<dbReference type="Gene3D" id="3.30.70.3400">
    <property type="match status" value="1"/>
</dbReference>
<dbReference type="HAMAP" id="MF_01463_B">
    <property type="entry name" value="SecD_B"/>
    <property type="match status" value="1"/>
</dbReference>
<evidence type="ECO:0000256" key="2">
    <source>
        <dbReference type="ARBA" id="ARBA00022448"/>
    </source>
</evidence>
<keyword evidence="8 9" id="KW-0472">Membrane</keyword>
<dbReference type="NCBIfam" id="TIGR00966">
    <property type="entry name" value="transloc_SecF"/>
    <property type="match status" value="1"/>
</dbReference>
<keyword evidence="3 9" id="KW-1003">Cell membrane</keyword>
<dbReference type="NCBIfam" id="TIGR01129">
    <property type="entry name" value="secD"/>
    <property type="match status" value="1"/>
</dbReference>
<evidence type="ECO:0000256" key="5">
    <source>
        <dbReference type="ARBA" id="ARBA00022927"/>
    </source>
</evidence>
<feature type="transmembrane region" description="Helical" evidence="9">
    <location>
        <begin position="689"/>
        <end position="709"/>
    </location>
</feature>
<organism evidence="14 15">
    <name type="scientific">Akkermansia massiliensis</name>
    <dbReference type="NCBI Taxonomy" id="2927224"/>
    <lineage>
        <taxon>Bacteria</taxon>
        <taxon>Pseudomonadati</taxon>
        <taxon>Verrucomicrobiota</taxon>
        <taxon>Verrucomicrobiia</taxon>
        <taxon>Verrucomicrobiales</taxon>
        <taxon>Akkermansiaceae</taxon>
        <taxon>Akkermansia</taxon>
    </lineage>
</organism>
<evidence type="ECO:0000256" key="4">
    <source>
        <dbReference type="ARBA" id="ARBA00022692"/>
    </source>
</evidence>
<gene>
    <name evidence="10" type="primary">secF</name>
    <name evidence="9 13" type="synonym">secD</name>
    <name evidence="14" type="ORF">DMI76_08685</name>
    <name evidence="13" type="ORF">M8N44_01535</name>
</gene>
<reference evidence="13 16" key="2">
    <citation type="submission" date="2022-03" db="EMBL/GenBank/DDBJ databases">
        <title>Taxonomic description of new species and reclassification of some bacterial strains.</title>
        <authorList>
            <person name="Ndongo S."/>
        </authorList>
    </citation>
    <scope>NUCLEOTIDE SEQUENCE [LARGE SCALE GENOMIC DNA]</scope>
    <source>
        <strain evidence="13 16">Marseille-P6666</strain>
    </source>
</reference>
<keyword evidence="2 9" id="KW-0813">Transport</keyword>
<dbReference type="Pfam" id="PF02355">
    <property type="entry name" value="SecD_SecF_C"/>
    <property type="match status" value="2"/>
</dbReference>
<comment type="subunit">
    <text evidence="9">Forms a complex with SecF. Part of the essential Sec protein translocation apparatus which comprises SecA, SecYEG and auxiliary proteins SecDF. Other proteins may also be involved.</text>
</comment>
<reference evidence="14" key="1">
    <citation type="submission" date="2018-05" db="EMBL/GenBank/DDBJ databases">
        <title>Complete genome sequnece of Akkermansia muciniphila EB-AMDK-40.</title>
        <authorList>
            <person name="Nam Y.-D."/>
            <person name="Chung W.-H."/>
            <person name="Park Y.S."/>
            <person name="Kang J."/>
        </authorList>
    </citation>
    <scope>NUCLEOTIDE SEQUENCE</scope>
    <source>
        <strain evidence="14">EB-AMDK-40</strain>
    </source>
</reference>
<feature type="transmembrane region" description="Helical" evidence="9">
    <location>
        <begin position="337"/>
        <end position="354"/>
    </location>
</feature>
<dbReference type="Proteomes" id="UP001202031">
    <property type="component" value="Unassembled WGS sequence"/>
</dbReference>
<dbReference type="RefSeq" id="WP_102722551.1">
    <property type="nucleotide sequence ID" value="NZ_CP029753.1"/>
</dbReference>
<dbReference type="GO" id="GO:0065002">
    <property type="term" value="P:intracellular protein transmembrane transport"/>
    <property type="evidence" value="ECO:0007669"/>
    <property type="project" value="UniProtKB-UniRule"/>
</dbReference>
<dbReference type="HAMAP" id="MF_01464_B">
    <property type="entry name" value="SecF_B"/>
    <property type="match status" value="1"/>
</dbReference>
<keyword evidence="7 9" id="KW-0811">Translocation</keyword>
<dbReference type="NCBIfam" id="TIGR00916">
    <property type="entry name" value="2A0604s01"/>
    <property type="match status" value="2"/>
</dbReference>
<dbReference type="GeneID" id="84022522"/>
<feature type="domain" description="SecDF P1 head subdomain" evidence="12">
    <location>
        <begin position="210"/>
        <end position="307"/>
    </location>
</feature>
<feature type="transmembrane region" description="Helical" evidence="9">
    <location>
        <begin position="33"/>
        <end position="50"/>
    </location>
</feature>
<dbReference type="Gene3D" id="3.30.1360.200">
    <property type="match status" value="1"/>
</dbReference>
<feature type="transmembrane region" description="Helical" evidence="9">
    <location>
        <begin position="458"/>
        <end position="485"/>
    </location>
</feature>
<dbReference type="GO" id="GO:0015450">
    <property type="term" value="F:protein-transporting ATPase activity"/>
    <property type="evidence" value="ECO:0007669"/>
    <property type="project" value="InterPro"/>
</dbReference>
<dbReference type="Gene3D" id="1.20.1640.10">
    <property type="entry name" value="Multidrug efflux transporter AcrB transmembrane domain"/>
    <property type="match status" value="2"/>
</dbReference>
<keyword evidence="4 9" id="KW-0812">Transmembrane</keyword>
<dbReference type="EMBL" id="CP029701">
    <property type="protein sequence ID" value="QHV63432.1"/>
    <property type="molecule type" value="Genomic_DNA"/>
</dbReference>
<feature type="transmembrane region" description="Helical" evidence="9">
    <location>
        <begin position="62"/>
        <end position="78"/>
    </location>
</feature>
<feature type="transmembrane region" description="Helical" evidence="9">
    <location>
        <begin position="770"/>
        <end position="792"/>
    </location>
</feature>
<dbReference type="InterPro" id="IPR048634">
    <property type="entry name" value="SecD_SecF_C"/>
</dbReference>
<comment type="subunit">
    <text evidence="10">Forms a complex with SecD. Part of the essential Sec protein translocation apparatus which comprises SecA, SecYEG and auxiliary proteins SecDF. Other proteins may also be involved.</text>
</comment>
<feature type="domain" description="Protein export membrane protein SecD/SecF C-terminal" evidence="11">
    <location>
        <begin position="621"/>
        <end position="793"/>
    </location>
</feature>
<feature type="domain" description="Protein export membrane protein SecD/SecF C-terminal" evidence="11">
    <location>
        <begin position="312"/>
        <end position="484"/>
    </location>
</feature>
<comment type="function">
    <text evidence="9">Part of the Sec protein translocase complex. Interacts with the SecYEG preprotein conducting channel. SecDF uses the proton motive force (PMF) to complete protein translocation after the ATP-dependent function of SecA.</text>
</comment>
<comment type="subcellular location">
    <subcellularLocation>
        <location evidence="1 9">Cell membrane</location>
        <topology evidence="1 9">Multi-pass membrane protein</topology>
    </subcellularLocation>
</comment>
<keyword evidence="5 9" id="KW-0653">Protein transport</keyword>
<feature type="transmembrane region" description="Helical" evidence="9">
    <location>
        <begin position="513"/>
        <end position="532"/>
    </location>
</feature>
<evidence type="ECO:0000256" key="7">
    <source>
        <dbReference type="ARBA" id="ARBA00023010"/>
    </source>
</evidence>
<dbReference type="Proteomes" id="UP000642553">
    <property type="component" value="Chromosome"/>
</dbReference>
<name>A0AAE6W2G5_9BACT</name>
<dbReference type="GO" id="GO:0006605">
    <property type="term" value="P:protein targeting"/>
    <property type="evidence" value="ECO:0007669"/>
    <property type="project" value="UniProtKB-UniRule"/>
</dbReference>
<accession>A0AAE6W2G5</accession>
<keyword evidence="16" id="KW-1185">Reference proteome</keyword>
<dbReference type="SUPFAM" id="SSF82866">
    <property type="entry name" value="Multidrug efflux transporter AcrB transmembrane domain"/>
    <property type="match status" value="2"/>
</dbReference>
<evidence type="ECO:0000256" key="8">
    <source>
        <dbReference type="ARBA" id="ARBA00023136"/>
    </source>
</evidence>
<feature type="transmembrane region" description="Helical" evidence="9">
    <location>
        <begin position="635"/>
        <end position="655"/>
    </location>
</feature>
<dbReference type="GO" id="GO:0005886">
    <property type="term" value="C:plasma membrane"/>
    <property type="evidence" value="ECO:0007669"/>
    <property type="project" value="UniProtKB-SubCell"/>
</dbReference>
<dbReference type="InterPro" id="IPR054384">
    <property type="entry name" value="SecDF_P1_head"/>
</dbReference>
<dbReference type="EMBL" id="JAMGSI010000001">
    <property type="protein sequence ID" value="MCL6656001.1"/>
    <property type="molecule type" value="Genomic_DNA"/>
</dbReference>
<dbReference type="AlphaFoldDB" id="A0AAE6W2G5"/>
<comment type="similarity">
    <text evidence="10">Belongs to the SecD/SecF family. SecF subfamily.</text>
</comment>
<dbReference type="InterPro" id="IPR022645">
    <property type="entry name" value="SecD/SecF_bac"/>
</dbReference>
<protein>
    <recommendedName>
        <fullName evidence="9 10">Multifunctional fusion protein</fullName>
    </recommendedName>
    <domain>
        <recommendedName>
            <fullName evidence="9">Protein translocase subunit SecD</fullName>
        </recommendedName>
    </domain>
    <domain>
        <recommendedName>
            <fullName evidence="10">Protein-export membrane protein SecF</fullName>
        </recommendedName>
    </domain>
</protein>
<evidence type="ECO:0000256" key="6">
    <source>
        <dbReference type="ARBA" id="ARBA00022989"/>
    </source>
</evidence>
<evidence type="ECO:0000313" key="15">
    <source>
        <dbReference type="Proteomes" id="UP000642553"/>
    </source>
</evidence>
<dbReference type="PANTHER" id="PTHR30081">
    <property type="entry name" value="PROTEIN-EXPORT MEMBRANE PROTEIN SEC"/>
    <property type="match status" value="1"/>
</dbReference>
<proteinExistence type="inferred from homology"/>
<dbReference type="InterPro" id="IPR055344">
    <property type="entry name" value="SecD_SecF_C_bact"/>
</dbReference>
<sequence>MSMNLLASADTLPAAGGMSAPLAFIYDLFNNPLFIFIGGLVLLGVFFWYLGSDQDKVKRNAGTIFIIGIASFSLFSLFQQGLKYGIDIAGGVSFTLSVEPNIGDDGKPIPLTDQAMEQACVILTERLNSTGANDVIIRPKKKDNLNLIEVQIPAADPAKREETKAILTKVAKLQILPVHPRNNELVAEGRIRVPGYRMYEYTFKNGKNEDVTEKIFLEKRESLTGKDIVRAGVDLARPGHVNVTLSNEGADKMYNLTSRMQLGHDRMAIVLDDVVKSAPTVQAILSKSFEISGLDAPGEAEALTKVLSNPLTNKLNFESASEISASLGHTALLQGEYAGITGLILCFIMMIIYYRFAGLVAIMGLTINALLLLGAMSIFGFELTLPGIAGIVLTLGVAVDANVLIYERLREEKEMGRPFRVAIRNSFDKAFSAIFDSNITSLITAVILYWMATGTIKGFAVTLTVGVITSMIGAILVTRVLFYWADTIGMMKDLKFLNLFKKKSNINFMGQKVWSCSLSAILLLICIVVGAMKGKDCLGMDFTGGSSISYLVNKGDISFREVEGVVNKLALTQKATVQEVAESTDSSKVNILINFSDNALDKAAITTALDKAFPVLDNAPFSEETIGQSMGYDTLITSAWALFFGILGIMVYLTVRFEWTFAIGAVIALTHDVLLVLGLVIISGTELNVIHIGALLTVAGYSINDKIIVFDRIREFLRFSDPNESASQIMNEAINQTLSRTILTSLSTLAVLVCLYFFGGPSMEDFAWTISAGILIGTYSSIFIASPAALLFSRKHGLHEEVKQAMKAGA</sequence>
<evidence type="ECO:0000259" key="12">
    <source>
        <dbReference type="Pfam" id="PF22599"/>
    </source>
</evidence>
<dbReference type="InterPro" id="IPR022813">
    <property type="entry name" value="SecD/SecF_arch_bac"/>
</dbReference>
<evidence type="ECO:0000259" key="11">
    <source>
        <dbReference type="Pfam" id="PF02355"/>
    </source>
</evidence>
<comment type="caution">
    <text evidence="9">Lacks conserved residue(s) required for the propagation of feature annotation.</text>
</comment>
<evidence type="ECO:0000256" key="10">
    <source>
        <dbReference type="HAMAP-Rule" id="MF_01464"/>
    </source>
</evidence>